<feature type="transmembrane region" description="Helical" evidence="9">
    <location>
        <begin position="108"/>
        <end position="131"/>
    </location>
</feature>
<feature type="transmembrane region" description="Helical" evidence="9">
    <location>
        <begin position="64"/>
        <end position="88"/>
    </location>
</feature>
<keyword evidence="9" id="KW-0472">Membrane</keyword>
<keyword evidence="9" id="KW-1133">Transmembrane helix</keyword>
<name>A0A0F6MQ72_TREDN</name>
<dbReference type="GO" id="GO:0005524">
    <property type="term" value="F:ATP binding"/>
    <property type="evidence" value="ECO:0007669"/>
    <property type="project" value="UniProtKB-KW"/>
</dbReference>
<evidence type="ECO:0000256" key="9">
    <source>
        <dbReference type="SAM" id="Phobius"/>
    </source>
</evidence>
<feature type="transmembrane region" description="Helical" evidence="9">
    <location>
        <begin position="12"/>
        <end position="32"/>
    </location>
</feature>
<dbReference type="Proteomes" id="UP000011701">
    <property type="component" value="Chromosome"/>
</dbReference>
<keyword evidence="5" id="KW-0547">Nucleotide-binding</keyword>
<dbReference type="Pfam" id="PF07730">
    <property type="entry name" value="HisKA_3"/>
    <property type="match status" value="1"/>
</dbReference>
<dbReference type="InterPro" id="IPR050482">
    <property type="entry name" value="Sensor_HK_TwoCompSys"/>
</dbReference>
<keyword evidence="4" id="KW-0808">Transferase</keyword>
<evidence type="ECO:0000256" key="7">
    <source>
        <dbReference type="ARBA" id="ARBA00022840"/>
    </source>
</evidence>
<keyword evidence="8" id="KW-0902">Two-component regulatory system</keyword>
<dbReference type="GO" id="GO:0016020">
    <property type="term" value="C:membrane"/>
    <property type="evidence" value="ECO:0007669"/>
    <property type="project" value="InterPro"/>
</dbReference>
<dbReference type="PANTHER" id="PTHR24421">
    <property type="entry name" value="NITRATE/NITRITE SENSOR PROTEIN NARX-RELATED"/>
    <property type="match status" value="1"/>
</dbReference>
<feature type="transmembrane region" description="Helical" evidence="9">
    <location>
        <begin position="38"/>
        <end position="57"/>
    </location>
</feature>
<evidence type="ECO:0000313" key="11">
    <source>
        <dbReference type="EMBL" id="EMB21545.1"/>
    </source>
</evidence>
<organism evidence="11">
    <name type="scientific">Treponema denticola OTK</name>
    <dbReference type="NCBI Taxonomy" id="999434"/>
    <lineage>
        <taxon>Bacteria</taxon>
        <taxon>Pseudomonadati</taxon>
        <taxon>Spirochaetota</taxon>
        <taxon>Spirochaetia</taxon>
        <taxon>Spirochaetales</taxon>
        <taxon>Treponemataceae</taxon>
        <taxon>Treponema</taxon>
    </lineage>
</organism>
<gene>
    <name evidence="11" type="ORF">HMPREF9723_01318</name>
</gene>
<dbReference type="PANTHER" id="PTHR24421:SF10">
    <property type="entry name" value="NITRATE_NITRITE SENSOR PROTEIN NARQ"/>
    <property type="match status" value="1"/>
</dbReference>
<dbReference type="InterPro" id="IPR011712">
    <property type="entry name" value="Sig_transdc_His_kin_sub3_dim/P"/>
</dbReference>
<dbReference type="InterPro" id="IPR003594">
    <property type="entry name" value="HATPase_dom"/>
</dbReference>
<proteinExistence type="predicted"/>
<evidence type="ECO:0000256" key="8">
    <source>
        <dbReference type="ARBA" id="ARBA00023012"/>
    </source>
</evidence>
<dbReference type="HOGENOM" id="CLU_000445_20_3_12"/>
<dbReference type="SMART" id="SM00387">
    <property type="entry name" value="HATPase_c"/>
    <property type="match status" value="1"/>
</dbReference>
<dbReference type="PROSITE" id="PS50109">
    <property type="entry name" value="HIS_KIN"/>
    <property type="match status" value="1"/>
</dbReference>
<dbReference type="EC" id="2.7.13.3" evidence="2"/>
<dbReference type="Gene3D" id="3.30.565.10">
    <property type="entry name" value="Histidine kinase-like ATPase, C-terminal domain"/>
    <property type="match status" value="1"/>
</dbReference>
<keyword evidence="6" id="KW-0418">Kinase</keyword>
<protein>
    <recommendedName>
        <fullName evidence="2">histidine kinase</fullName>
        <ecNumber evidence="2">2.7.13.3</ecNumber>
    </recommendedName>
</protein>
<sequence>MNGRYFNRERCNYMLLFLENFLIVLFSSLFVFSKTGSFIVIPCFIIFFSMGLWSGMIHSNIKPFIFIVFVIFTAAFNKNLAFFSPVFIAMNLEAEENQKHLSLIFKFLPLLCVFFNFDLIFFLFTLIIFFYSGIKENYLLKTLEVTGLKDKLAESKINSEKRERILENEVLKNAEVLILAERNRISGSLHNSIGHTLSAGILQVNALKYISNQEEVKESLNILQNSLENGMTEIRECLHNMHNDSFNLQTGLEELVESTKKIKIQLTYKVDSIPYELKYDIFSIVKESLSNTIKHSGASELNLSVLEHLGFYSLIIKDNGRGFSGKQIRNLNYGIGLKVIADLVEKHRGIIKFYSENGFKTHIIFPKIKDKYNEDNNS</sequence>
<dbReference type="GO" id="GO:0000155">
    <property type="term" value="F:phosphorelay sensor kinase activity"/>
    <property type="evidence" value="ECO:0007669"/>
    <property type="project" value="InterPro"/>
</dbReference>
<comment type="caution">
    <text evidence="11">The sequence shown here is derived from an EMBL/GenBank/DDBJ whole genome shotgun (WGS) entry which is preliminary data.</text>
</comment>
<dbReference type="GO" id="GO:0046983">
    <property type="term" value="F:protein dimerization activity"/>
    <property type="evidence" value="ECO:0007669"/>
    <property type="project" value="InterPro"/>
</dbReference>
<dbReference type="PATRIC" id="fig|999434.4.peg.1367"/>
<dbReference type="EMBL" id="AGDY01000006">
    <property type="protein sequence ID" value="EMB21545.1"/>
    <property type="molecule type" value="Genomic_DNA"/>
</dbReference>
<evidence type="ECO:0000256" key="5">
    <source>
        <dbReference type="ARBA" id="ARBA00022741"/>
    </source>
</evidence>
<dbReference type="Pfam" id="PF02518">
    <property type="entry name" value="HATPase_c"/>
    <property type="match status" value="1"/>
</dbReference>
<evidence type="ECO:0000256" key="3">
    <source>
        <dbReference type="ARBA" id="ARBA00022553"/>
    </source>
</evidence>
<evidence type="ECO:0000256" key="1">
    <source>
        <dbReference type="ARBA" id="ARBA00000085"/>
    </source>
</evidence>
<evidence type="ECO:0000256" key="2">
    <source>
        <dbReference type="ARBA" id="ARBA00012438"/>
    </source>
</evidence>
<reference evidence="11" key="1">
    <citation type="submission" date="2012-01" db="EMBL/GenBank/DDBJ databases">
        <title>The Genome Sequence of Treponema denticola OTK.</title>
        <authorList>
            <consortium name="The Broad Institute Genome Sequencing Platform"/>
            <person name="Earl A."/>
            <person name="Ward D."/>
            <person name="Feldgarden M."/>
            <person name="Gevers D."/>
            <person name="Blanton J.M."/>
            <person name="Fenno C.J."/>
            <person name="Baranova O.V."/>
            <person name="Mathney J."/>
            <person name="Dewhirst F.E."/>
            <person name="Izard J."/>
            <person name="Young S.K."/>
            <person name="Zeng Q."/>
            <person name="Gargeya S."/>
            <person name="Fitzgerald M."/>
            <person name="Haas B."/>
            <person name="Abouelleil A."/>
            <person name="Alvarado L."/>
            <person name="Arachchi H.M."/>
            <person name="Berlin A."/>
            <person name="Chapman S.B."/>
            <person name="Gearin G."/>
            <person name="Goldberg J."/>
            <person name="Griggs A."/>
            <person name="Gujja S."/>
            <person name="Hansen M."/>
            <person name="Heiman D."/>
            <person name="Howarth C."/>
            <person name="Larimer J."/>
            <person name="Lui A."/>
            <person name="MacDonald P.J.P."/>
            <person name="McCowen C."/>
            <person name="Montmayeur A."/>
            <person name="Murphy C."/>
            <person name="Neiman D."/>
            <person name="Pearson M."/>
            <person name="Priest M."/>
            <person name="Roberts A."/>
            <person name="Saif S."/>
            <person name="Shea T."/>
            <person name="Sisk P."/>
            <person name="Stolte C."/>
            <person name="Sykes S."/>
            <person name="Wortman J."/>
            <person name="Nusbaum C."/>
            <person name="Birren B."/>
        </authorList>
    </citation>
    <scope>NUCLEOTIDE SEQUENCE [LARGE SCALE GENOMIC DNA]</scope>
    <source>
        <strain evidence="11">OTK</strain>
    </source>
</reference>
<feature type="domain" description="Histidine kinase" evidence="10">
    <location>
        <begin position="192"/>
        <end position="369"/>
    </location>
</feature>
<dbReference type="AlphaFoldDB" id="A0A0F6MQ72"/>
<evidence type="ECO:0000256" key="6">
    <source>
        <dbReference type="ARBA" id="ARBA00022777"/>
    </source>
</evidence>
<evidence type="ECO:0000256" key="4">
    <source>
        <dbReference type="ARBA" id="ARBA00022679"/>
    </source>
</evidence>
<accession>A0A0F6MQ72</accession>
<comment type="catalytic activity">
    <reaction evidence="1">
        <text>ATP + protein L-histidine = ADP + protein N-phospho-L-histidine.</text>
        <dbReference type="EC" id="2.7.13.3"/>
    </reaction>
</comment>
<evidence type="ECO:0000259" key="10">
    <source>
        <dbReference type="PROSITE" id="PS50109"/>
    </source>
</evidence>
<dbReference type="SUPFAM" id="SSF55874">
    <property type="entry name" value="ATPase domain of HSP90 chaperone/DNA topoisomerase II/histidine kinase"/>
    <property type="match status" value="1"/>
</dbReference>
<keyword evidence="7" id="KW-0067">ATP-binding</keyword>
<dbReference type="Gene3D" id="1.20.5.1930">
    <property type="match status" value="1"/>
</dbReference>
<keyword evidence="3" id="KW-0597">Phosphoprotein</keyword>
<dbReference type="InterPro" id="IPR005467">
    <property type="entry name" value="His_kinase_dom"/>
</dbReference>
<dbReference type="InterPro" id="IPR036890">
    <property type="entry name" value="HATPase_C_sf"/>
</dbReference>
<keyword evidence="9" id="KW-0812">Transmembrane</keyword>